<sequence length="631" mass="71952">MFSDRKYRTAVFLGFAAVVSLAVSCVSGRTVSGIREGEVRPDLSVPEDIGFEEERERLVQQIKVDSMAADSGGPLIMNAIKDEETGEMVATDVITESRVVARFRNVAERFGRVSIEFDITVPEELLSSSWKLELLPLIKIMGDSTRLDPVCITGRKYRDEQMRGYRRYERFLQSIITDSTDFIRLRQLEIFIMRHFPDTYAMKNDTSFVPDPVAESIFGVSQREALEHYTRHHLFDRNERRKAGRAMMFRRFIKDPLVSDGIRLDTVISDMAGGLIYRYVQQVESRPGLRKIEVALDGCLYEDGEVICTVGRPEDIVFYVSSLSTLADMSPRYVMRVIERYVYDNTHAFIDFAQGSADLDTLLPGNRAELARIRECVSAVVGRTEFILDSLVVTASCSPEGRYAYNSRLSLARADTMKDFIGSLLDEENRPVLKAESVPENWDQLCRLVKNDTVLGGRAKDRILAAAGIYDRDSAETGILAEMPEYRYLREKIYPRLRSVKFDFYLHRRGMDRDTVHTTELDSVYMQGVEALKNLDYRRAVELLRPYHDYNTALAYLSAGYNHSAIRDLESLSPPSAKTDYLMAIALARLGMFGEAREVYLRCIDRDPAMAFRANLDPELSDIIRPGEDRH</sequence>
<name>A0A9D9ETX3_9BACT</name>
<dbReference type="SUPFAM" id="SSF48452">
    <property type="entry name" value="TPR-like"/>
    <property type="match status" value="1"/>
</dbReference>
<reference evidence="1" key="2">
    <citation type="journal article" date="2021" name="PeerJ">
        <title>Extensive microbial diversity within the chicken gut microbiome revealed by metagenomics and culture.</title>
        <authorList>
            <person name="Gilroy R."/>
            <person name="Ravi A."/>
            <person name="Getino M."/>
            <person name="Pursley I."/>
            <person name="Horton D.L."/>
            <person name="Alikhan N.F."/>
            <person name="Baker D."/>
            <person name="Gharbi K."/>
            <person name="Hall N."/>
            <person name="Watson M."/>
            <person name="Adriaenssens E.M."/>
            <person name="Foster-Nyarko E."/>
            <person name="Jarju S."/>
            <person name="Secka A."/>
            <person name="Antonio M."/>
            <person name="Oren A."/>
            <person name="Chaudhuri R.R."/>
            <person name="La Ragione R."/>
            <person name="Hildebrand F."/>
            <person name="Pallen M.J."/>
        </authorList>
    </citation>
    <scope>NUCLEOTIDE SEQUENCE</scope>
    <source>
        <strain evidence="1">B1-20833</strain>
    </source>
</reference>
<dbReference type="Proteomes" id="UP000823661">
    <property type="component" value="Unassembled WGS sequence"/>
</dbReference>
<dbReference type="AlphaFoldDB" id="A0A9D9ETX3"/>
<dbReference type="Gene3D" id="1.25.40.10">
    <property type="entry name" value="Tetratricopeptide repeat domain"/>
    <property type="match status" value="1"/>
</dbReference>
<dbReference type="InterPro" id="IPR011990">
    <property type="entry name" value="TPR-like_helical_dom_sf"/>
</dbReference>
<dbReference type="PROSITE" id="PS51257">
    <property type="entry name" value="PROKAR_LIPOPROTEIN"/>
    <property type="match status" value="1"/>
</dbReference>
<accession>A0A9D9ETX3</accession>
<evidence type="ECO:0000313" key="2">
    <source>
        <dbReference type="Proteomes" id="UP000823661"/>
    </source>
</evidence>
<organism evidence="1 2">
    <name type="scientific">Candidatus Cryptobacteroides intestinavium</name>
    <dbReference type="NCBI Taxonomy" id="2840766"/>
    <lineage>
        <taxon>Bacteria</taxon>
        <taxon>Pseudomonadati</taxon>
        <taxon>Bacteroidota</taxon>
        <taxon>Bacteroidia</taxon>
        <taxon>Bacteroidales</taxon>
        <taxon>Candidatus Cryptobacteroides</taxon>
    </lineage>
</organism>
<evidence type="ECO:0000313" key="1">
    <source>
        <dbReference type="EMBL" id="MBO8452542.1"/>
    </source>
</evidence>
<reference evidence="1" key="1">
    <citation type="submission" date="2020-10" db="EMBL/GenBank/DDBJ databases">
        <authorList>
            <person name="Gilroy R."/>
        </authorList>
    </citation>
    <scope>NUCLEOTIDE SEQUENCE</scope>
    <source>
        <strain evidence="1">B1-20833</strain>
    </source>
</reference>
<comment type="caution">
    <text evidence="1">The sequence shown here is derived from an EMBL/GenBank/DDBJ whole genome shotgun (WGS) entry which is preliminary data.</text>
</comment>
<protein>
    <submittedName>
        <fullName evidence="1">Uncharacterized protein</fullName>
    </submittedName>
</protein>
<dbReference type="EMBL" id="JADIMI010000066">
    <property type="protein sequence ID" value="MBO8452542.1"/>
    <property type="molecule type" value="Genomic_DNA"/>
</dbReference>
<gene>
    <name evidence="1" type="ORF">IAC06_06635</name>
</gene>
<proteinExistence type="predicted"/>